<comment type="similarity">
    <text evidence="2 9">Belongs to the SLC41A transporter family.</text>
</comment>
<evidence type="ECO:0000256" key="8">
    <source>
        <dbReference type="PROSITE-ProRule" id="PRU00703"/>
    </source>
</evidence>
<evidence type="ECO:0000256" key="6">
    <source>
        <dbReference type="ARBA" id="ARBA00022989"/>
    </source>
</evidence>
<dbReference type="GO" id="GO:0005886">
    <property type="term" value="C:plasma membrane"/>
    <property type="evidence" value="ECO:0007669"/>
    <property type="project" value="UniProtKB-SubCell"/>
</dbReference>
<dbReference type="InterPro" id="IPR006668">
    <property type="entry name" value="Mg_transptr_MgtE_intracell_dom"/>
</dbReference>
<evidence type="ECO:0000256" key="3">
    <source>
        <dbReference type="ARBA" id="ARBA00022448"/>
    </source>
</evidence>
<keyword evidence="4 9" id="KW-0812">Transmembrane</keyword>
<comment type="caution">
    <text evidence="9">Lacks conserved residue(s) required for the propagation of feature annotation.</text>
</comment>
<keyword evidence="5 9" id="KW-0460">Magnesium</keyword>
<dbReference type="EMBL" id="CP020612">
    <property type="protein sequence ID" value="ARJ70257.1"/>
    <property type="molecule type" value="Genomic_DNA"/>
</dbReference>
<accession>A0A1W6CZF9</accession>
<dbReference type="Pfam" id="PF00571">
    <property type="entry name" value="CBS"/>
    <property type="match status" value="2"/>
</dbReference>
<name>A0A1W6CZF9_9RHOB</name>
<dbReference type="InterPro" id="IPR000644">
    <property type="entry name" value="CBS_dom"/>
</dbReference>
<feature type="domain" description="CBS" evidence="10">
    <location>
        <begin position="152"/>
        <end position="215"/>
    </location>
</feature>
<dbReference type="Gene3D" id="3.10.580.10">
    <property type="entry name" value="CBS-domain"/>
    <property type="match status" value="1"/>
</dbReference>
<dbReference type="GO" id="GO:0015095">
    <property type="term" value="F:magnesium ion transmembrane transporter activity"/>
    <property type="evidence" value="ECO:0007669"/>
    <property type="project" value="UniProtKB-UniRule"/>
</dbReference>
<evidence type="ECO:0000313" key="11">
    <source>
        <dbReference type="EMBL" id="ARJ70257.1"/>
    </source>
</evidence>
<feature type="transmembrane region" description="Helical" evidence="9">
    <location>
        <begin position="433"/>
        <end position="460"/>
    </location>
</feature>
<dbReference type="NCBIfam" id="TIGR00400">
    <property type="entry name" value="mgtE"/>
    <property type="match status" value="1"/>
</dbReference>
<dbReference type="Proteomes" id="UP000193017">
    <property type="component" value="Chromosome"/>
</dbReference>
<keyword evidence="9" id="KW-0479">Metal-binding</keyword>
<keyword evidence="9" id="KW-1003">Cell membrane</keyword>
<dbReference type="OrthoDB" id="9790355at2"/>
<keyword evidence="12" id="KW-1185">Reference proteome</keyword>
<evidence type="ECO:0000256" key="2">
    <source>
        <dbReference type="ARBA" id="ARBA00009749"/>
    </source>
</evidence>
<dbReference type="InterPro" id="IPR038076">
    <property type="entry name" value="MgtE_N_sf"/>
</dbReference>
<keyword evidence="7 9" id="KW-0472">Membrane</keyword>
<feature type="domain" description="CBS" evidence="10">
    <location>
        <begin position="216"/>
        <end position="272"/>
    </location>
</feature>
<evidence type="ECO:0000256" key="5">
    <source>
        <dbReference type="ARBA" id="ARBA00022842"/>
    </source>
</evidence>
<feature type="transmembrane region" description="Helical" evidence="9">
    <location>
        <begin position="372"/>
        <end position="394"/>
    </location>
</feature>
<dbReference type="RefSeq" id="WP_085378374.1">
    <property type="nucleotide sequence ID" value="NZ_CP020612.1"/>
</dbReference>
<comment type="function">
    <text evidence="9">Acts as a magnesium transporter.</text>
</comment>
<keyword evidence="3 9" id="KW-0813">Transport</keyword>
<dbReference type="Pfam" id="PF03448">
    <property type="entry name" value="MgtE_N"/>
    <property type="match status" value="1"/>
</dbReference>
<dbReference type="InterPro" id="IPR006667">
    <property type="entry name" value="SLC41_membr_dom"/>
</dbReference>
<dbReference type="SUPFAM" id="SSF158791">
    <property type="entry name" value="MgtE N-terminal domain-like"/>
    <property type="match status" value="1"/>
</dbReference>
<feature type="transmembrane region" description="Helical" evidence="9">
    <location>
        <begin position="400"/>
        <end position="421"/>
    </location>
</feature>
<dbReference type="SMART" id="SM00924">
    <property type="entry name" value="MgtE_N"/>
    <property type="match status" value="1"/>
</dbReference>
<evidence type="ECO:0000256" key="4">
    <source>
        <dbReference type="ARBA" id="ARBA00022692"/>
    </source>
</evidence>
<dbReference type="Gene3D" id="1.25.60.10">
    <property type="entry name" value="MgtE N-terminal domain-like"/>
    <property type="match status" value="1"/>
</dbReference>
<evidence type="ECO:0000256" key="7">
    <source>
        <dbReference type="ARBA" id="ARBA00023136"/>
    </source>
</evidence>
<dbReference type="SMART" id="SM00116">
    <property type="entry name" value="CBS"/>
    <property type="match status" value="2"/>
</dbReference>
<evidence type="ECO:0000313" key="12">
    <source>
        <dbReference type="Proteomes" id="UP000193017"/>
    </source>
</evidence>
<dbReference type="AlphaFoldDB" id="A0A1W6CZF9"/>
<dbReference type="Pfam" id="PF01769">
    <property type="entry name" value="MgtE"/>
    <property type="match status" value="1"/>
</dbReference>
<dbReference type="GO" id="GO:0046872">
    <property type="term" value="F:metal ion binding"/>
    <property type="evidence" value="ECO:0007669"/>
    <property type="project" value="UniProtKB-KW"/>
</dbReference>
<evidence type="ECO:0000256" key="9">
    <source>
        <dbReference type="RuleBase" id="RU362011"/>
    </source>
</evidence>
<dbReference type="PROSITE" id="PS51371">
    <property type="entry name" value="CBS"/>
    <property type="match status" value="2"/>
</dbReference>
<dbReference type="InterPro" id="IPR006669">
    <property type="entry name" value="MgtE_transporter"/>
</dbReference>
<dbReference type="InterPro" id="IPR036739">
    <property type="entry name" value="SLC41_membr_dom_sf"/>
</dbReference>
<dbReference type="Gene3D" id="1.10.357.20">
    <property type="entry name" value="SLC41 divalent cation transporters, integral membrane domain"/>
    <property type="match status" value="1"/>
</dbReference>
<keyword evidence="6 9" id="KW-1133">Transmembrane helix</keyword>
<dbReference type="KEGG" id="pcon:B0A89_12115"/>
<evidence type="ECO:0000259" key="10">
    <source>
        <dbReference type="PROSITE" id="PS51371"/>
    </source>
</evidence>
<comment type="subunit">
    <text evidence="9">Homodimer.</text>
</comment>
<dbReference type="PANTHER" id="PTHR43773">
    <property type="entry name" value="MAGNESIUM TRANSPORTER MGTE"/>
    <property type="match status" value="1"/>
</dbReference>
<dbReference type="SUPFAM" id="SSF54631">
    <property type="entry name" value="CBS-domain pair"/>
    <property type="match status" value="1"/>
</dbReference>
<evidence type="ECO:0000256" key="1">
    <source>
        <dbReference type="ARBA" id="ARBA00004141"/>
    </source>
</evidence>
<gene>
    <name evidence="11" type="ORF">B0A89_12115</name>
</gene>
<dbReference type="InterPro" id="IPR046342">
    <property type="entry name" value="CBS_dom_sf"/>
</dbReference>
<sequence length="461" mass="49875">MTETHLRDSDDEDGDFVPARALVADIEAAIDAGDGAVLNALLEPVHGADIADLIEQLNPQRRARLLRLYSGEIDAEILTEIDDSIREAVIEQLPRKVVADAVREMDTDDVVDLVEDLDAPEREEILSALDAEDRVAVEQSLTYPEYSAGRLMQSEVVTAPEHWTVGEAIDFLRRAEWLPDQFYHVILVDPRRHPVGYVTLGRLLSAQRATHLRDITEDSFRTIDVLQEEGEVAYAFNQYHLISAPVVDADERLVGVITIDDAMAVLDEEHEEEFLKLAGVGEESSLSDGVVETVRQRAPWLLVNLITANLSAFVISRFSGTIEAIVALAALMPIVASMGGNAGTQSLAVAVRALATKDLTSSNAARVVRRETIVGLINGLIFAALMGMAGYLAYGSPMLGLVLAAALVINLIVAALGGVLVPLTLERLNLDPALAAGTFVTTLTDVIGFLAFLGLATWILL</sequence>
<dbReference type="SUPFAM" id="SSF161093">
    <property type="entry name" value="MgtE membrane domain-like"/>
    <property type="match status" value="1"/>
</dbReference>
<dbReference type="STRING" id="1945662.B0A89_12115"/>
<comment type="subcellular location">
    <subcellularLocation>
        <location evidence="9">Cell membrane</location>
        <topology evidence="9">Multi-pass membrane protein</topology>
    </subcellularLocation>
    <subcellularLocation>
        <location evidence="1">Membrane</location>
        <topology evidence="1">Multi-pass membrane protein</topology>
    </subcellularLocation>
</comment>
<reference evidence="11 12" key="1">
    <citation type="submission" date="2017-03" db="EMBL/GenBank/DDBJ databases">
        <title>Genome sequence of Paracoccus contaminans isolated from a water microcosm.</title>
        <authorList>
            <person name="Aurass P."/>
            <person name="Karste S."/>
            <person name="Trost E."/>
            <person name="Glaeser S.P."/>
            <person name="Kaempfer P."/>
            <person name="Flieger A."/>
        </authorList>
    </citation>
    <scope>NUCLEOTIDE SEQUENCE [LARGE SCALE GENOMIC DNA]</scope>
    <source>
        <strain evidence="12">RKI 16-01929T\LMG 29738T\CCM 8701T\CIP 111112T</strain>
    </source>
</reference>
<organism evidence="11 12">
    <name type="scientific">Paracoccus contaminans</name>
    <dbReference type="NCBI Taxonomy" id="1945662"/>
    <lineage>
        <taxon>Bacteria</taxon>
        <taxon>Pseudomonadati</taxon>
        <taxon>Pseudomonadota</taxon>
        <taxon>Alphaproteobacteria</taxon>
        <taxon>Rhodobacterales</taxon>
        <taxon>Paracoccaceae</taxon>
        <taxon>Paracoccus</taxon>
    </lineage>
</organism>
<dbReference type="CDD" id="cd04606">
    <property type="entry name" value="CBS_pair_Mg_transporter"/>
    <property type="match status" value="1"/>
</dbReference>
<protein>
    <recommendedName>
        <fullName evidence="9">Magnesium transporter MgtE</fullName>
    </recommendedName>
</protein>
<keyword evidence="8" id="KW-0129">CBS domain</keyword>
<dbReference type="PANTHER" id="PTHR43773:SF1">
    <property type="entry name" value="MAGNESIUM TRANSPORTER MGTE"/>
    <property type="match status" value="1"/>
</dbReference>
<proteinExistence type="inferred from homology"/>